<evidence type="ECO:0000313" key="12">
    <source>
        <dbReference type="Proteomes" id="UP000663852"/>
    </source>
</evidence>
<dbReference type="PROSITE" id="PS00237">
    <property type="entry name" value="G_PROTEIN_RECEP_F1_1"/>
    <property type="match status" value="1"/>
</dbReference>
<feature type="domain" description="G-protein coupled receptors family 1 profile" evidence="10">
    <location>
        <begin position="61"/>
        <end position="422"/>
    </location>
</feature>
<dbReference type="InterPro" id="IPR017452">
    <property type="entry name" value="GPCR_Rhodpsn_7TM"/>
</dbReference>
<proteinExistence type="inferred from homology"/>
<dbReference type="EMBL" id="CAJNOJ010000055">
    <property type="protein sequence ID" value="CAF0980119.1"/>
    <property type="molecule type" value="Genomic_DNA"/>
</dbReference>
<feature type="transmembrane region" description="Helical" evidence="9">
    <location>
        <begin position="83"/>
        <end position="103"/>
    </location>
</feature>
<dbReference type="PANTHER" id="PTHR45695">
    <property type="entry name" value="LEUCOKININ RECEPTOR-RELATED"/>
    <property type="match status" value="1"/>
</dbReference>
<keyword evidence="2 8" id="KW-0812">Transmembrane</keyword>
<gene>
    <name evidence="11" type="ORF">EDS130_LOCUS13829</name>
</gene>
<dbReference type="PROSITE" id="PS50262">
    <property type="entry name" value="G_PROTEIN_RECEP_F1_2"/>
    <property type="match status" value="1"/>
</dbReference>
<evidence type="ECO:0000313" key="11">
    <source>
        <dbReference type="EMBL" id="CAF0980119.1"/>
    </source>
</evidence>
<dbReference type="InterPro" id="IPR000276">
    <property type="entry name" value="GPCR_Rhodpsn"/>
</dbReference>
<feature type="transmembrane region" description="Helical" evidence="9">
    <location>
        <begin position="219"/>
        <end position="241"/>
    </location>
</feature>
<dbReference type="PRINTS" id="PR00237">
    <property type="entry name" value="GPCRRHODOPSN"/>
</dbReference>
<dbReference type="GO" id="GO:0005886">
    <property type="term" value="C:plasma membrane"/>
    <property type="evidence" value="ECO:0007669"/>
    <property type="project" value="TreeGrafter"/>
</dbReference>
<evidence type="ECO:0000256" key="7">
    <source>
        <dbReference type="ARBA" id="ARBA00023224"/>
    </source>
</evidence>
<keyword evidence="6 8" id="KW-0675">Receptor</keyword>
<organism evidence="11 12">
    <name type="scientific">Adineta ricciae</name>
    <name type="common">Rotifer</name>
    <dbReference type="NCBI Taxonomy" id="249248"/>
    <lineage>
        <taxon>Eukaryota</taxon>
        <taxon>Metazoa</taxon>
        <taxon>Spiralia</taxon>
        <taxon>Gnathifera</taxon>
        <taxon>Rotifera</taxon>
        <taxon>Eurotatoria</taxon>
        <taxon>Bdelloidea</taxon>
        <taxon>Adinetida</taxon>
        <taxon>Adinetidae</taxon>
        <taxon>Adineta</taxon>
    </lineage>
</organism>
<evidence type="ECO:0000256" key="8">
    <source>
        <dbReference type="RuleBase" id="RU000688"/>
    </source>
</evidence>
<protein>
    <recommendedName>
        <fullName evidence="10">G-protein coupled receptors family 1 profile domain-containing protein</fullName>
    </recommendedName>
</protein>
<evidence type="ECO:0000256" key="6">
    <source>
        <dbReference type="ARBA" id="ARBA00023170"/>
    </source>
</evidence>
<sequence>MRRLLTNSDIQSNMLIDQCRTLNFYRNTSSTSSSSNLSNKTDAEWVTTSISLLIFSLAFVGNTAALIVMFGKQGPIRLTNNRYLANLACADLLRACFMPFTIIARMKRNFMFGGLICKILPTVQGLCVAVGIFTLVCISIERYLAICHPLLTLNLRSVRYAKVLNALILISIWISGLLIALPNIFLYNLCSLPKTDRYKCERISPDMFNQKLYMIAVDAFYFVIPIVVMIVLYTSIICKMYQNDTAKMMRQVSNDTRSFSFSFFKDCCSTRPRSPGTTQTLTIDITVRPASRQDSSRSRSCISDEDARPTFHSDICQTKYPYDRLQTVIHSHPKKICQRLSSDNSSSRSCTPTSSRMDRQRRKALKLLVTLIVEFFVCWTPLFIYHTIGTFNRNFYRSTSTIWVDLVLLLSFASASCNPLTYYFMSKRYRSVLYAYFPCRLFRRKKQMNSRQKHQHEKQLIKVLQSSEKNPVESMRINFHRHSRHKFNGSQ</sequence>
<keyword evidence="5 9" id="KW-0472">Membrane</keyword>
<feature type="transmembrane region" description="Helical" evidence="9">
    <location>
        <begin position="50"/>
        <end position="71"/>
    </location>
</feature>
<dbReference type="GO" id="GO:0004930">
    <property type="term" value="F:G protein-coupled receptor activity"/>
    <property type="evidence" value="ECO:0007669"/>
    <property type="project" value="UniProtKB-KW"/>
</dbReference>
<dbReference type="OrthoDB" id="10037617at2759"/>
<feature type="transmembrane region" description="Helical" evidence="9">
    <location>
        <begin position="400"/>
        <end position="424"/>
    </location>
</feature>
<dbReference type="Gene3D" id="1.20.1070.10">
    <property type="entry name" value="Rhodopsin 7-helix transmembrane proteins"/>
    <property type="match status" value="2"/>
</dbReference>
<name>A0A814FFV5_ADIRI</name>
<accession>A0A814FFV5</accession>
<evidence type="ECO:0000256" key="5">
    <source>
        <dbReference type="ARBA" id="ARBA00023136"/>
    </source>
</evidence>
<comment type="subcellular location">
    <subcellularLocation>
        <location evidence="1">Membrane</location>
        <topology evidence="1">Multi-pass membrane protein</topology>
    </subcellularLocation>
</comment>
<evidence type="ECO:0000256" key="2">
    <source>
        <dbReference type="ARBA" id="ARBA00022692"/>
    </source>
</evidence>
<feature type="transmembrane region" description="Helical" evidence="9">
    <location>
        <begin position="123"/>
        <end position="145"/>
    </location>
</feature>
<evidence type="ECO:0000256" key="4">
    <source>
        <dbReference type="ARBA" id="ARBA00023040"/>
    </source>
</evidence>
<comment type="similarity">
    <text evidence="8">Belongs to the G-protein coupled receptor 1 family.</text>
</comment>
<feature type="transmembrane region" description="Helical" evidence="9">
    <location>
        <begin position="166"/>
        <end position="187"/>
    </location>
</feature>
<reference evidence="11" key="1">
    <citation type="submission" date="2021-02" db="EMBL/GenBank/DDBJ databases">
        <authorList>
            <person name="Nowell W R."/>
        </authorList>
    </citation>
    <scope>NUCLEOTIDE SEQUENCE</scope>
</reference>
<evidence type="ECO:0000259" key="10">
    <source>
        <dbReference type="PROSITE" id="PS50262"/>
    </source>
</evidence>
<dbReference type="Proteomes" id="UP000663852">
    <property type="component" value="Unassembled WGS sequence"/>
</dbReference>
<keyword evidence="7 8" id="KW-0807">Transducer</keyword>
<dbReference type="PANTHER" id="PTHR45695:SF9">
    <property type="entry name" value="LEUCOKININ RECEPTOR"/>
    <property type="match status" value="1"/>
</dbReference>
<evidence type="ECO:0000256" key="3">
    <source>
        <dbReference type="ARBA" id="ARBA00022989"/>
    </source>
</evidence>
<dbReference type="SUPFAM" id="SSF81321">
    <property type="entry name" value="Family A G protein-coupled receptor-like"/>
    <property type="match status" value="1"/>
</dbReference>
<keyword evidence="3 9" id="KW-1133">Transmembrane helix</keyword>
<dbReference type="Pfam" id="PF00001">
    <property type="entry name" value="7tm_1"/>
    <property type="match status" value="1"/>
</dbReference>
<keyword evidence="4 8" id="KW-0297">G-protein coupled receptor</keyword>
<comment type="caution">
    <text evidence="11">The sequence shown here is derived from an EMBL/GenBank/DDBJ whole genome shotgun (WGS) entry which is preliminary data.</text>
</comment>
<evidence type="ECO:0000256" key="1">
    <source>
        <dbReference type="ARBA" id="ARBA00004141"/>
    </source>
</evidence>
<feature type="transmembrane region" description="Helical" evidence="9">
    <location>
        <begin position="364"/>
        <end position="388"/>
    </location>
</feature>
<evidence type="ECO:0000256" key="9">
    <source>
        <dbReference type="SAM" id="Phobius"/>
    </source>
</evidence>
<dbReference type="AlphaFoldDB" id="A0A814FFV5"/>